<evidence type="ECO:0000313" key="1">
    <source>
        <dbReference type="EMBL" id="NKC27871.1"/>
    </source>
</evidence>
<accession>A0ABX1DT89</accession>
<dbReference type="EMBL" id="JAAVLR010000001">
    <property type="protein sequence ID" value="NKC27871.1"/>
    <property type="molecule type" value="Genomic_DNA"/>
</dbReference>
<evidence type="ECO:0000313" key="2">
    <source>
        <dbReference type="Proteomes" id="UP000568486"/>
    </source>
</evidence>
<sequence>MREADARSTHDRRGAYLNLKGTRGNGYLVISLRRTPRDRCPDPRVIYRKQVAARIKVLNAAQMTRHRQQLCRAVFSTIRLATRRNGRIRD</sequence>
<organism evidence="1 2">
    <name type="scientific">Brucella ciceri</name>
    <dbReference type="NCBI Taxonomy" id="391287"/>
    <lineage>
        <taxon>Bacteria</taxon>
        <taxon>Pseudomonadati</taxon>
        <taxon>Pseudomonadota</taxon>
        <taxon>Alphaproteobacteria</taxon>
        <taxon>Hyphomicrobiales</taxon>
        <taxon>Brucellaceae</taxon>
        <taxon>Brucella/Ochrobactrum group</taxon>
        <taxon>Brucella</taxon>
    </lineage>
</organism>
<proteinExistence type="predicted"/>
<dbReference type="Proteomes" id="UP000568486">
    <property type="component" value="Unassembled WGS sequence"/>
</dbReference>
<gene>
    <name evidence="1" type="ORF">HED52_04580</name>
</gene>
<reference evidence="1 2" key="1">
    <citation type="submission" date="2020-03" db="EMBL/GenBank/DDBJ databases">
        <title>Whole genome sequencing of clinical and environmental type strains of Ochrobactrum.</title>
        <authorList>
            <person name="Dharne M."/>
        </authorList>
    </citation>
    <scope>NUCLEOTIDE SEQUENCE [LARGE SCALE GENOMIC DNA]</scope>
    <source>
        <strain evidence="1 2">DSM 22292</strain>
    </source>
</reference>
<keyword evidence="2" id="KW-1185">Reference proteome</keyword>
<name>A0ABX1DT89_9HYPH</name>
<comment type="caution">
    <text evidence="1">The sequence shown here is derived from an EMBL/GenBank/DDBJ whole genome shotgun (WGS) entry which is preliminary data.</text>
</comment>
<protein>
    <recommendedName>
        <fullName evidence="3">Transposase</fullName>
    </recommendedName>
</protein>
<evidence type="ECO:0008006" key="3">
    <source>
        <dbReference type="Google" id="ProtNLM"/>
    </source>
</evidence>